<dbReference type="AlphaFoldDB" id="A0A0G1WTZ9"/>
<reference evidence="1 2" key="1">
    <citation type="journal article" date="2015" name="Nature">
        <title>rRNA introns, odd ribosomes, and small enigmatic genomes across a large radiation of phyla.</title>
        <authorList>
            <person name="Brown C.T."/>
            <person name="Hug L.A."/>
            <person name="Thomas B.C."/>
            <person name="Sharon I."/>
            <person name="Castelle C.J."/>
            <person name="Singh A."/>
            <person name="Wilkins M.J."/>
            <person name="Williams K.H."/>
            <person name="Banfield J.F."/>
        </authorList>
    </citation>
    <scope>NUCLEOTIDE SEQUENCE [LARGE SCALE GENOMIC DNA]</scope>
</reference>
<dbReference type="Proteomes" id="UP000034739">
    <property type="component" value="Unassembled WGS sequence"/>
</dbReference>
<gene>
    <name evidence="1" type="ORF">UY16_C0073G0002</name>
</gene>
<protein>
    <submittedName>
        <fullName evidence="1">Uncharacterized protein</fullName>
    </submittedName>
</protein>
<dbReference type="EMBL" id="LCOY01000073">
    <property type="protein sequence ID" value="KKU85625.1"/>
    <property type="molecule type" value="Genomic_DNA"/>
</dbReference>
<accession>A0A0G1WTZ9</accession>
<comment type="caution">
    <text evidence="1">The sequence shown here is derived from an EMBL/GenBank/DDBJ whole genome shotgun (WGS) entry which is preliminary data.</text>
</comment>
<proteinExistence type="predicted"/>
<sequence length="104" mass="11811">MEKKRFLVFGGKDDKFGIATLAKKEWKPEEEYGPSGGDVAWWRVDFYDGTKPITNRGESVLFLTEIKGLFKNPTEALMAHLPEVISSVLKCVSSMDRSLHPRHL</sequence>
<organism evidence="1 2">
    <name type="scientific">Candidatus Gottesmanbacteria bacterium GW2011_GWA2_47_9</name>
    <dbReference type="NCBI Taxonomy" id="1618445"/>
    <lineage>
        <taxon>Bacteria</taxon>
        <taxon>Candidatus Gottesmaniibacteriota</taxon>
    </lineage>
</organism>
<name>A0A0G1WTZ9_9BACT</name>
<evidence type="ECO:0000313" key="2">
    <source>
        <dbReference type="Proteomes" id="UP000034739"/>
    </source>
</evidence>
<evidence type="ECO:0000313" key="1">
    <source>
        <dbReference type="EMBL" id="KKU85625.1"/>
    </source>
</evidence>